<dbReference type="GO" id="GO:0005634">
    <property type="term" value="C:nucleus"/>
    <property type="evidence" value="ECO:0007669"/>
    <property type="project" value="UniProtKB-SubCell"/>
</dbReference>
<dbReference type="InterPro" id="IPR018866">
    <property type="entry name" value="Znf-4CXXC_R1"/>
</dbReference>
<dbReference type="Proteomes" id="UP001445335">
    <property type="component" value="Unassembled WGS sequence"/>
</dbReference>
<dbReference type="PANTHER" id="PTHR31169:SF15">
    <property type="entry name" value="EXPRESSED PROTEIN"/>
    <property type="match status" value="1"/>
</dbReference>
<comment type="subcellular location">
    <subcellularLocation>
        <location evidence="2">Cytoplasm</location>
    </subcellularLocation>
    <subcellularLocation>
        <location evidence="1">Nucleus</location>
    </subcellularLocation>
</comment>
<evidence type="ECO:0000313" key="12">
    <source>
        <dbReference type="Proteomes" id="UP001445335"/>
    </source>
</evidence>
<dbReference type="InterPro" id="IPR040221">
    <property type="entry name" value="CDCA7/CDA7L"/>
</dbReference>
<evidence type="ECO:0000256" key="5">
    <source>
        <dbReference type="ARBA" id="ARBA00022553"/>
    </source>
</evidence>
<keyword evidence="9" id="KW-0539">Nucleus</keyword>
<dbReference type="GO" id="GO:0006355">
    <property type="term" value="P:regulation of DNA-templated transcription"/>
    <property type="evidence" value="ECO:0007669"/>
    <property type="project" value="InterPro"/>
</dbReference>
<keyword evidence="5" id="KW-0597">Phosphoprotein</keyword>
<dbReference type="AlphaFoldDB" id="A0AAW1RIJ6"/>
<dbReference type="Pfam" id="PF10497">
    <property type="entry name" value="zf-4CXXC_R1"/>
    <property type="match status" value="1"/>
</dbReference>
<keyword evidence="7" id="KW-0805">Transcription regulation</keyword>
<evidence type="ECO:0000256" key="3">
    <source>
        <dbReference type="ARBA" id="ARBA00022490"/>
    </source>
</evidence>
<dbReference type="EMBL" id="JALJOU010000036">
    <property type="protein sequence ID" value="KAK9833444.1"/>
    <property type="molecule type" value="Genomic_DNA"/>
</dbReference>
<evidence type="ECO:0000256" key="4">
    <source>
        <dbReference type="ARBA" id="ARBA00022499"/>
    </source>
</evidence>
<sequence length="324" mass="34948">MEALNAYDQERLARIVANQARLDELGIRQQAATMLQSSLRFKAQRPRTPGKAKSCPVTPARTSARLAKAAPEFQGLADDFDDRVGTSYGRTALPKTVAASQEDKRWKAFVTARRCDSQSRGSIYDSVAGICCHFCRQKKLCGEPKCERCSARDPALPCRGKSECSRCGSATGRFCRACLSVRYGERLEDVHSAMAAGAWLCPHCYEADHPEEGWICNSSICMTKRGLRPTGIAIFKAQGKGFASVGHYVQAQLLQHWQARRAAAPTLAAAAAPAAEPADAAAYSGAAPVSLGRATRQRTAAADAVLPAFAPETVGRVTRSSRRL</sequence>
<evidence type="ECO:0000256" key="9">
    <source>
        <dbReference type="ARBA" id="ARBA00023242"/>
    </source>
</evidence>
<gene>
    <name evidence="11" type="ORF">WJX81_005685</name>
</gene>
<organism evidence="11 12">
    <name type="scientific">Elliptochloris bilobata</name>
    <dbReference type="NCBI Taxonomy" id="381761"/>
    <lineage>
        <taxon>Eukaryota</taxon>
        <taxon>Viridiplantae</taxon>
        <taxon>Chlorophyta</taxon>
        <taxon>core chlorophytes</taxon>
        <taxon>Trebouxiophyceae</taxon>
        <taxon>Trebouxiophyceae incertae sedis</taxon>
        <taxon>Elliptochloris clade</taxon>
        <taxon>Elliptochloris</taxon>
    </lineage>
</organism>
<keyword evidence="4" id="KW-1017">Isopeptide bond</keyword>
<evidence type="ECO:0000256" key="1">
    <source>
        <dbReference type="ARBA" id="ARBA00004123"/>
    </source>
</evidence>
<keyword evidence="8" id="KW-0804">Transcription</keyword>
<keyword evidence="12" id="KW-1185">Reference proteome</keyword>
<evidence type="ECO:0000256" key="7">
    <source>
        <dbReference type="ARBA" id="ARBA00023015"/>
    </source>
</evidence>
<comment type="caution">
    <text evidence="11">The sequence shown here is derived from an EMBL/GenBank/DDBJ whole genome shotgun (WGS) entry which is preliminary data.</text>
</comment>
<keyword evidence="6" id="KW-0832">Ubl conjugation</keyword>
<feature type="domain" description="Zinc-finger" evidence="10">
    <location>
        <begin position="124"/>
        <end position="248"/>
    </location>
</feature>
<keyword evidence="3" id="KW-0963">Cytoplasm</keyword>
<evidence type="ECO:0000259" key="10">
    <source>
        <dbReference type="Pfam" id="PF10497"/>
    </source>
</evidence>
<evidence type="ECO:0000256" key="8">
    <source>
        <dbReference type="ARBA" id="ARBA00023163"/>
    </source>
</evidence>
<evidence type="ECO:0000256" key="2">
    <source>
        <dbReference type="ARBA" id="ARBA00004496"/>
    </source>
</evidence>
<dbReference type="PANTHER" id="PTHR31169">
    <property type="entry name" value="OS05G0300700 PROTEIN"/>
    <property type="match status" value="1"/>
</dbReference>
<proteinExistence type="predicted"/>
<protein>
    <recommendedName>
        <fullName evidence="10">Zinc-finger domain-containing protein</fullName>
    </recommendedName>
</protein>
<reference evidence="11 12" key="1">
    <citation type="journal article" date="2024" name="Nat. Commun.">
        <title>Phylogenomics reveals the evolutionary origins of lichenization in chlorophyte algae.</title>
        <authorList>
            <person name="Puginier C."/>
            <person name="Libourel C."/>
            <person name="Otte J."/>
            <person name="Skaloud P."/>
            <person name="Haon M."/>
            <person name="Grisel S."/>
            <person name="Petersen M."/>
            <person name="Berrin J.G."/>
            <person name="Delaux P.M."/>
            <person name="Dal Grande F."/>
            <person name="Keller J."/>
        </authorList>
    </citation>
    <scope>NUCLEOTIDE SEQUENCE [LARGE SCALE GENOMIC DNA]</scope>
    <source>
        <strain evidence="11 12">SAG 245.80</strain>
    </source>
</reference>
<evidence type="ECO:0000313" key="11">
    <source>
        <dbReference type="EMBL" id="KAK9833444.1"/>
    </source>
</evidence>
<dbReference type="GO" id="GO:0005737">
    <property type="term" value="C:cytoplasm"/>
    <property type="evidence" value="ECO:0007669"/>
    <property type="project" value="UniProtKB-SubCell"/>
</dbReference>
<accession>A0AAW1RIJ6</accession>
<evidence type="ECO:0000256" key="6">
    <source>
        <dbReference type="ARBA" id="ARBA00022843"/>
    </source>
</evidence>
<name>A0AAW1RIJ6_9CHLO</name>